<dbReference type="OrthoDB" id="166212at2759"/>
<dbReference type="Gene3D" id="2.60.120.10">
    <property type="entry name" value="Jelly Rolls"/>
    <property type="match status" value="1"/>
</dbReference>
<reference evidence="3 4" key="1">
    <citation type="journal article" date="2019" name="Commun. Biol.">
        <title>The bagworm genome reveals a unique fibroin gene that provides high tensile strength.</title>
        <authorList>
            <person name="Kono N."/>
            <person name="Nakamura H."/>
            <person name="Ohtoshi R."/>
            <person name="Tomita M."/>
            <person name="Numata K."/>
            <person name="Arakawa K."/>
        </authorList>
    </citation>
    <scope>NUCLEOTIDE SEQUENCE [LARGE SCALE GENOMIC DNA]</scope>
</reference>
<dbReference type="EMBL" id="BGZK01000011">
    <property type="protein sequence ID" value="GBP03792.1"/>
    <property type="molecule type" value="Genomic_DNA"/>
</dbReference>
<organism evidence="3 4">
    <name type="scientific">Eumeta variegata</name>
    <name type="common">Bagworm moth</name>
    <name type="synonym">Eumeta japonica</name>
    <dbReference type="NCBI Taxonomy" id="151549"/>
    <lineage>
        <taxon>Eukaryota</taxon>
        <taxon>Metazoa</taxon>
        <taxon>Ecdysozoa</taxon>
        <taxon>Arthropoda</taxon>
        <taxon>Hexapoda</taxon>
        <taxon>Insecta</taxon>
        <taxon>Pterygota</taxon>
        <taxon>Neoptera</taxon>
        <taxon>Endopterygota</taxon>
        <taxon>Lepidoptera</taxon>
        <taxon>Glossata</taxon>
        <taxon>Ditrysia</taxon>
        <taxon>Tineoidea</taxon>
        <taxon>Psychidae</taxon>
        <taxon>Oiketicinae</taxon>
        <taxon>Eumeta</taxon>
    </lineage>
</organism>
<dbReference type="CDD" id="cd00038">
    <property type="entry name" value="CAP_ED"/>
    <property type="match status" value="1"/>
</dbReference>
<dbReference type="SMART" id="SM00100">
    <property type="entry name" value="cNMP"/>
    <property type="match status" value="1"/>
</dbReference>
<dbReference type="Pfam" id="PF00027">
    <property type="entry name" value="cNMP_binding"/>
    <property type="match status" value="1"/>
</dbReference>
<protein>
    <submittedName>
        <fullName evidence="3">Rap guanine nucleotide exchange factor 4</fullName>
    </submittedName>
</protein>
<evidence type="ECO:0000313" key="4">
    <source>
        <dbReference type="Proteomes" id="UP000299102"/>
    </source>
</evidence>
<dbReference type="InterPro" id="IPR018490">
    <property type="entry name" value="cNMP-bd_dom_sf"/>
</dbReference>
<dbReference type="Proteomes" id="UP000299102">
    <property type="component" value="Unassembled WGS sequence"/>
</dbReference>
<dbReference type="PROSITE" id="PS50042">
    <property type="entry name" value="CNMP_BINDING_3"/>
    <property type="match status" value="1"/>
</dbReference>
<gene>
    <name evidence="3" type="primary">RAPGEF4</name>
    <name evidence="3" type="ORF">EVAR_2504_1</name>
</gene>
<evidence type="ECO:0000313" key="3">
    <source>
        <dbReference type="EMBL" id="GBP03792.1"/>
    </source>
</evidence>
<feature type="region of interest" description="Disordered" evidence="1">
    <location>
        <begin position="375"/>
        <end position="427"/>
    </location>
</feature>
<accession>A0A4C1SNW4</accession>
<keyword evidence="4" id="KW-1185">Reference proteome</keyword>
<dbReference type="PANTHER" id="PTHR23011:SF41">
    <property type="entry name" value="CYCLIC NUCLEOTIDE-BINDING DOMAIN-CONTAINING PROTEIN"/>
    <property type="match status" value="1"/>
</dbReference>
<evidence type="ECO:0000259" key="2">
    <source>
        <dbReference type="PROSITE" id="PS50042"/>
    </source>
</evidence>
<feature type="compositionally biased region" description="Polar residues" evidence="1">
    <location>
        <begin position="381"/>
        <end position="409"/>
    </location>
</feature>
<proteinExistence type="predicted"/>
<dbReference type="SUPFAM" id="SSF51206">
    <property type="entry name" value="cAMP-binding domain-like"/>
    <property type="match status" value="1"/>
</dbReference>
<feature type="domain" description="Cyclic nucleotide-binding" evidence="2">
    <location>
        <begin position="166"/>
        <end position="274"/>
    </location>
</feature>
<evidence type="ECO:0000256" key="1">
    <source>
        <dbReference type="SAM" id="MobiDB-lite"/>
    </source>
</evidence>
<feature type="region of interest" description="Disordered" evidence="1">
    <location>
        <begin position="472"/>
        <end position="501"/>
    </location>
</feature>
<dbReference type="InterPro" id="IPR000595">
    <property type="entry name" value="cNMP-bd_dom"/>
</dbReference>
<name>A0A4C1SNW4_EUMVA</name>
<dbReference type="InterPro" id="IPR014710">
    <property type="entry name" value="RmlC-like_jellyroll"/>
</dbReference>
<dbReference type="AlphaFoldDB" id="A0A4C1SNW4"/>
<sequence>MPRGGGRGQKEEDPDKVMKRKFRAKCLFRALGRMVMANAYWLIEDVDEYVGVDDVKRRVEQAVQKKPKVQHLLSIRQITHRGRCLRLQSVWRQPPVRPLVRSVGVLFYRQALLNIRSRSTSGSRPIVWETLLYSNCSDKALLNKPAAERTESEKRYLYKKLGGLKCFKQYPNHVRRKLAGVMYYRYYGPGRVVVRQHQEAHAMYFLVSGELTLSVTERDVILEQDVSREIGIMDAGSVFGDIALLHNMARLKTATTSDHCELLMLLKEDFNNILFTSVQQQWDEVYSAMSFFTYFKDLDAIARREGCIVAKMLSYKTDDTLLGDGCGVPNMVYFMLSGHCQMIESIQVLETRFLSSVSYMLYDHQVSEVRSRHHDIGGDFNEQSLNSKQKVSDLNKQTSNSASSKTTPSGKIERNDSSAVESKASAIKEKKHSILRSSLKVSEHSELAQEGGGVKKVSINVNASESQLILEPFEEDPARGRPSVRLSVTPSFVKEPKPKKT</sequence>
<comment type="caution">
    <text evidence="3">The sequence shown here is derived from an EMBL/GenBank/DDBJ whole genome shotgun (WGS) entry which is preliminary data.</text>
</comment>
<dbReference type="PANTHER" id="PTHR23011">
    <property type="entry name" value="CYCLIC NUCLEOTIDE-BINDING DOMAIN CONTAINING PROTEIN"/>
    <property type="match status" value="1"/>
</dbReference>